<evidence type="ECO:0000256" key="7">
    <source>
        <dbReference type="PIRSR" id="PIRSR601577-1"/>
    </source>
</evidence>
<feature type="binding site" evidence="8">
    <location>
        <position position="109"/>
    </location>
    <ligand>
        <name>Zn(2+)</name>
        <dbReference type="ChEBI" id="CHEBI:29105"/>
        <note>catalytic</note>
    </ligand>
</feature>
<evidence type="ECO:0000313" key="11">
    <source>
        <dbReference type="EMBL" id="RUS84295.1"/>
    </source>
</evidence>
<dbReference type="GO" id="GO:0006508">
    <property type="term" value="P:proteolysis"/>
    <property type="evidence" value="ECO:0007669"/>
    <property type="project" value="UniProtKB-KW"/>
</dbReference>
<dbReference type="GO" id="GO:0005737">
    <property type="term" value="C:cytoplasm"/>
    <property type="evidence" value="ECO:0007669"/>
    <property type="project" value="TreeGrafter"/>
</dbReference>
<dbReference type="EC" id="3.4.24.-" evidence="9"/>
<comment type="cofactor">
    <cofactor evidence="8 9">
        <name>Zn(2+)</name>
        <dbReference type="ChEBI" id="CHEBI:29105"/>
    </cofactor>
    <text evidence="8 9">Binds 1 zinc ion per subunit.</text>
</comment>
<evidence type="ECO:0000256" key="3">
    <source>
        <dbReference type="ARBA" id="ARBA00022723"/>
    </source>
</evidence>
<dbReference type="STRING" id="188477.A0A433TRS4"/>
<dbReference type="EMBL" id="RQTK01000210">
    <property type="protein sequence ID" value="RUS84295.1"/>
    <property type="molecule type" value="Genomic_DNA"/>
</dbReference>
<dbReference type="GO" id="GO:0004222">
    <property type="term" value="F:metalloendopeptidase activity"/>
    <property type="evidence" value="ECO:0007669"/>
    <property type="project" value="UniProtKB-UniRule"/>
</dbReference>
<feature type="transmembrane region" description="Helical" evidence="10">
    <location>
        <begin position="436"/>
        <end position="456"/>
    </location>
</feature>
<evidence type="ECO:0000256" key="10">
    <source>
        <dbReference type="SAM" id="Phobius"/>
    </source>
</evidence>
<dbReference type="GO" id="GO:0046872">
    <property type="term" value="F:metal ion binding"/>
    <property type="evidence" value="ECO:0007669"/>
    <property type="project" value="UniProtKB-KW"/>
</dbReference>
<keyword evidence="4 9" id="KW-0378">Hydrolase</keyword>
<dbReference type="PANTHER" id="PTHR10942:SF6">
    <property type="entry name" value="CILIATED LEFT-RIGHT ORGANIZER METALLOPEPTIDASE"/>
    <property type="match status" value="1"/>
</dbReference>
<feature type="non-terminal residue" evidence="11">
    <location>
        <position position="1"/>
    </location>
</feature>
<comment type="caution">
    <text evidence="11">The sequence shown here is derived from an EMBL/GenBank/DDBJ whole genome shotgun (WGS) entry which is preliminary data.</text>
</comment>
<proteinExistence type="inferred from homology"/>
<keyword evidence="5 8" id="KW-0862">Zinc</keyword>
<evidence type="ECO:0000256" key="5">
    <source>
        <dbReference type="ARBA" id="ARBA00022833"/>
    </source>
</evidence>
<gene>
    <name evidence="11" type="ORF">EGW08_007939</name>
</gene>
<keyword evidence="10" id="KW-0472">Membrane</keyword>
<reference evidence="11 12" key="1">
    <citation type="submission" date="2019-01" db="EMBL/GenBank/DDBJ databases">
        <title>A draft genome assembly of the solar-powered sea slug Elysia chlorotica.</title>
        <authorList>
            <person name="Cai H."/>
            <person name="Li Q."/>
            <person name="Fang X."/>
            <person name="Li J."/>
            <person name="Curtis N.E."/>
            <person name="Altenburger A."/>
            <person name="Shibata T."/>
            <person name="Feng M."/>
            <person name="Maeda T."/>
            <person name="Schwartz J.A."/>
            <person name="Shigenobu S."/>
            <person name="Lundholm N."/>
            <person name="Nishiyama T."/>
            <person name="Yang H."/>
            <person name="Hasebe M."/>
            <person name="Li S."/>
            <person name="Pierce S.K."/>
            <person name="Wang J."/>
        </authorList>
    </citation>
    <scope>NUCLEOTIDE SEQUENCE [LARGE SCALE GENOMIC DNA]</scope>
    <source>
        <strain evidence="11">EC2010</strain>
        <tissue evidence="11">Whole organism of an adult</tissue>
    </source>
</reference>
<comment type="similarity">
    <text evidence="1 9">Belongs to the peptidase M8 family.</text>
</comment>
<dbReference type="PANTHER" id="PTHR10942">
    <property type="entry name" value="LEISHMANOLYSIN-LIKE PEPTIDASE"/>
    <property type="match status" value="1"/>
</dbReference>
<feature type="binding site" evidence="8">
    <location>
        <position position="105"/>
    </location>
    <ligand>
        <name>Zn(2+)</name>
        <dbReference type="ChEBI" id="CHEBI:29105"/>
        <note>catalytic</note>
    </ligand>
</feature>
<dbReference type="GO" id="GO:0016020">
    <property type="term" value="C:membrane"/>
    <property type="evidence" value="ECO:0007669"/>
    <property type="project" value="InterPro"/>
</dbReference>
<name>A0A433TRS4_ELYCH</name>
<dbReference type="SUPFAM" id="SSF55486">
    <property type="entry name" value="Metalloproteases ('zincins'), catalytic domain"/>
    <property type="match status" value="1"/>
</dbReference>
<dbReference type="Proteomes" id="UP000271974">
    <property type="component" value="Unassembled WGS sequence"/>
</dbReference>
<evidence type="ECO:0000256" key="6">
    <source>
        <dbReference type="ARBA" id="ARBA00023049"/>
    </source>
</evidence>
<dbReference type="Gene3D" id="3.90.132.10">
    <property type="entry name" value="Leishmanolysin , domain 2"/>
    <property type="match status" value="1"/>
</dbReference>
<keyword evidence="10" id="KW-1133">Transmembrane helix</keyword>
<evidence type="ECO:0000256" key="1">
    <source>
        <dbReference type="ARBA" id="ARBA00005860"/>
    </source>
</evidence>
<dbReference type="Gene3D" id="2.30.34.10">
    <property type="entry name" value="Leishmanolysin domain 4"/>
    <property type="match status" value="1"/>
</dbReference>
<accession>A0A433TRS4</accession>
<keyword evidence="6 8" id="KW-0482">Metalloprotease</keyword>
<feature type="binding site" evidence="8">
    <location>
        <position position="181"/>
    </location>
    <ligand>
        <name>Zn(2+)</name>
        <dbReference type="ChEBI" id="CHEBI:29105"/>
        <note>catalytic</note>
    </ligand>
</feature>
<evidence type="ECO:0000256" key="9">
    <source>
        <dbReference type="RuleBase" id="RU366077"/>
    </source>
</evidence>
<dbReference type="PRINTS" id="PR00782">
    <property type="entry name" value="LSHMANOLYSIN"/>
</dbReference>
<dbReference type="Gene3D" id="3.10.170.20">
    <property type="match status" value="1"/>
</dbReference>
<protein>
    <recommendedName>
        <fullName evidence="9">Leishmanolysin-like peptidase</fullName>
        <ecNumber evidence="9">3.4.24.-</ecNumber>
    </recommendedName>
</protein>
<dbReference type="InterPro" id="IPR001577">
    <property type="entry name" value="Peptidase_M8"/>
</dbReference>
<evidence type="ECO:0000313" key="12">
    <source>
        <dbReference type="Proteomes" id="UP000271974"/>
    </source>
</evidence>
<keyword evidence="2 9" id="KW-0645">Protease</keyword>
<evidence type="ECO:0000256" key="2">
    <source>
        <dbReference type="ARBA" id="ARBA00022670"/>
    </source>
</evidence>
<feature type="active site" evidence="7">
    <location>
        <position position="106"/>
    </location>
</feature>
<evidence type="ECO:0000256" key="4">
    <source>
        <dbReference type="ARBA" id="ARBA00022801"/>
    </source>
</evidence>
<dbReference type="Pfam" id="PF01457">
    <property type="entry name" value="Peptidase_M8"/>
    <property type="match status" value="2"/>
</dbReference>
<keyword evidence="3 8" id="KW-0479">Metal-binding</keyword>
<organism evidence="11 12">
    <name type="scientific">Elysia chlorotica</name>
    <name type="common">Eastern emerald elysia</name>
    <name type="synonym">Sea slug</name>
    <dbReference type="NCBI Taxonomy" id="188477"/>
    <lineage>
        <taxon>Eukaryota</taxon>
        <taxon>Metazoa</taxon>
        <taxon>Spiralia</taxon>
        <taxon>Lophotrochozoa</taxon>
        <taxon>Mollusca</taxon>
        <taxon>Gastropoda</taxon>
        <taxon>Heterobranchia</taxon>
        <taxon>Euthyneura</taxon>
        <taxon>Panpulmonata</taxon>
        <taxon>Sacoglossa</taxon>
        <taxon>Placobranchoidea</taxon>
        <taxon>Plakobranchidae</taxon>
        <taxon>Elysia</taxon>
    </lineage>
</organism>
<keyword evidence="12" id="KW-1185">Reference proteome</keyword>
<evidence type="ECO:0000256" key="8">
    <source>
        <dbReference type="PIRSR" id="PIRSR601577-2"/>
    </source>
</evidence>
<dbReference type="OrthoDB" id="527990at2759"/>
<sequence>FCMSFFFQIPDSHLEGFSVYYFNDTKPSHTYFDRGAGLSDTDFILYVTSSSSDLCNPHKTSALAYASYCQLGEFNRPVAGQVNFCPRNIKAQKFDKELLYITSVHELLHALGFSSKLFDKFMKCENGECQPWPKKVLSVKEGKMRLVTDAVVREMRNHFNCTSQAQFGGPLEIVKGKATSHWDPYLMYSSIMGSKEQKPYATVIDRISLAVFEDSGWYEVQYSMSDPFQWGKNQGCEFGNQDSCDTQEGFCSKNLTGCHHLHLSKARCNVDSTSLKCGIFGADQTPCFQRPVNGSPSWDESFLPYSRCFMSNISLIDAHFEQRALTLEASPKCYETKCKETNYDIRLEGGDWISCPSGSQTKIPPYQGYVQCPRYEVICADVTQRRVQQSKDAALTNTHVVTSATTEVFTDASLPMAKNRGGKIISAFPYKWQPHLFYISHIFFTLLNIFISSLCCNIS</sequence>
<keyword evidence="10" id="KW-0812">Transmembrane</keyword>
<dbReference type="GO" id="GO:0007155">
    <property type="term" value="P:cell adhesion"/>
    <property type="evidence" value="ECO:0007669"/>
    <property type="project" value="InterPro"/>
</dbReference>
<dbReference type="AlphaFoldDB" id="A0A433TRS4"/>